<evidence type="ECO:0000256" key="5">
    <source>
        <dbReference type="PROSITE-ProRule" id="PRU00182"/>
    </source>
</evidence>
<gene>
    <name evidence="8" type="ORF">H9753_00270</name>
</gene>
<reference evidence="8" key="2">
    <citation type="submission" date="2021-04" db="EMBL/GenBank/DDBJ databases">
        <authorList>
            <person name="Gilroy R."/>
        </authorList>
    </citation>
    <scope>NUCLEOTIDE SEQUENCE</scope>
    <source>
        <strain evidence="8">ChiBcec2-3848</strain>
    </source>
</reference>
<dbReference type="PANTHER" id="PTHR21600:SF83">
    <property type="entry name" value="PSEUDOURIDYLATE SYNTHASE RPUSD4, MITOCHONDRIAL"/>
    <property type="match status" value="1"/>
</dbReference>
<dbReference type="SUPFAM" id="SSF55120">
    <property type="entry name" value="Pseudouridine synthase"/>
    <property type="match status" value="1"/>
</dbReference>
<dbReference type="GO" id="GO:0009982">
    <property type="term" value="F:pseudouridine synthase activity"/>
    <property type="evidence" value="ECO:0007669"/>
    <property type="project" value="InterPro"/>
</dbReference>
<comment type="similarity">
    <text evidence="2 6">Belongs to the pseudouridine synthase RluA family.</text>
</comment>
<evidence type="ECO:0000256" key="6">
    <source>
        <dbReference type="RuleBase" id="RU362028"/>
    </source>
</evidence>
<proteinExistence type="inferred from homology"/>
<dbReference type="PANTHER" id="PTHR21600">
    <property type="entry name" value="MITOCHONDRIAL RNA PSEUDOURIDINE SYNTHASE"/>
    <property type="match status" value="1"/>
</dbReference>
<dbReference type="GO" id="GO:0140098">
    <property type="term" value="F:catalytic activity, acting on RNA"/>
    <property type="evidence" value="ECO:0007669"/>
    <property type="project" value="UniProtKB-ARBA"/>
</dbReference>
<dbReference type="InterPro" id="IPR020103">
    <property type="entry name" value="PsdUridine_synth_cat_dom_sf"/>
</dbReference>
<dbReference type="InterPro" id="IPR050188">
    <property type="entry name" value="RluA_PseudoU_synthase"/>
</dbReference>
<protein>
    <recommendedName>
        <fullName evidence="6">Pseudouridine synthase</fullName>
        <ecNumber evidence="6">5.4.99.-</ecNumber>
    </recommendedName>
</protein>
<comment type="function">
    <text evidence="6">Responsible for synthesis of pseudouridine from uracil.</text>
</comment>
<accession>A0A9D2TB56</accession>
<comment type="catalytic activity">
    <reaction evidence="1 6">
        <text>a uridine in RNA = a pseudouridine in RNA</text>
        <dbReference type="Rhea" id="RHEA:48348"/>
        <dbReference type="Rhea" id="RHEA-COMP:12068"/>
        <dbReference type="Rhea" id="RHEA-COMP:12069"/>
        <dbReference type="ChEBI" id="CHEBI:65314"/>
        <dbReference type="ChEBI" id="CHEBI:65315"/>
    </reaction>
</comment>
<evidence type="ECO:0000313" key="9">
    <source>
        <dbReference type="Proteomes" id="UP000823886"/>
    </source>
</evidence>
<dbReference type="GO" id="GO:0006396">
    <property type="term" value="P:RNA processing"/>
    <property type="evidence" value="ECO:0007669"/>
    <property type="project" value="UniProtKB-ARBA"/>
</dbReference>
<comment type="caution">
    <text evidence="8">The sequence shown here is derived from an EMBL/GenBank/DDBJ whole genome shotgun (WGS) entry which is preliminary data.</text>
</comment>
<dbReference type="GO" id="GO:0003723">
    <property type="term" value="F:RNA binding"/>
    <property type="evidence" value="ECO:0007669"/>
    <property type="project" value="UniProtKB-KW"/>
</dbReference>
<feature type="active site" evidence="4">
    <location>
        <position position="148"/>
    </location>
</feature>
<evidence type="ECO:0000259" key="7">
    <source>
        <dbReference type="Pfam" id="PF00849"/>
    </source>
</evidence>
<organism evidence="8 9">
    <name type="scientific">Candidatus Blautia merdavium</name>
    <dbReference type="NCBI Taxonomy" id="2838494"/>
    <lineage>
        <taxon>Bacteria</taxon>
        <taxon>Bacillati</taxon>
        <taxon>Bacillota</taxon>
        <taxon>Clostridia</taxon>
        <taxon>Lachnospirales</taxon>
        <taxon>Lachnospiraceae</taxon>
        <taxon>Blautia</taxon>
    </lineage>
</organism>
<feature type="domain" description="Pseudouridine synthase RsuA/RluA-like" evidence="7">
    <location>
        <begin position="95"/>
        <end position="254"/>
    </location>
</feature>
<evidence type="ECO:0000256" key="4">
    <source>
        <dbReference type="PIRSR" id="PIRSR606225-1"/>
    </source>
</evidence>
<dbReference type="NCBIfam" id="TIGR00005">
    <property type="entry name" value="rluA_subfam"/>
    <property type="match status" value="1"/>
</dbReference>
<keyword evidence="3 6" id="KW-0413">Isomerase</keyword>
<keyword evidence="5" id="KW-0694">RNA-binding</keyword>
<dbReference type="InterPro" id="IPR006145">
    <property type="entry name" value="PsdUridine_synth_RsuA/RluA"/>
</dbReference>
<dbReference type="Gene3D" id="3.10.290.10">
    <property type="entry name" value="RNA-binding S4 domain"/>
    <property type="match status" value="1"/>
</dbReference>
<dbReference type="EMBL" id="DWVZ01000003">
    <property type="protein sequence ID" value="HJC62037.1"/>
    <property type="molecule type" value="Genomic_DNA"/>
</dbReference>
<dbReference type="Proteomes" id="UP000823886">
    <property type="component" value="Unassembled WGS sequence"/>
</dbReference>
<dbReference type="EC" id="5.4.99.-" evidence="6"/>
<evidence type="ECO:0000256" key="3">
    <source>
        <dbReference type="ARBA" id="ARBA00023235"/>
    </source>
</evidence>
<dbReference type="InterPro" id="IPR036986">
    <property type="entry name" value="S4_RNA-bd_sf"/>
</dbReference>
<evidence type="ECO:0000313" key="8">
    <source>
        <dbReference type="EMBL" id="HJC62037.1"/>
    </source>
</evidence>
<reference evidence="8" key="1">
    <citation type="journal article" date="2021" name="PeerJ">
        <title>Extensive microbial diversity within the chicken gut microbiome revealed by metagenomics and culture.</title>
        <authorList>
            <person name="Gilroy R."/>
            <person name="Ravi A."/>
            <person name="Getino M."/>
            <person name="Pursley I."/>
            <person name="Horton D.L."/>
            <person name="Alikhan N.F."/>
            <person name="Baker D."/>
            <person name="Gharbi K."/>
            <person name="Hall N."/>
            <person name="Watson M."/>
            <person name="Adriaenssens E.M."/>
            <person name="Foster-Nyarko E."/>
            <person name="Jarju S."/>
            <person name="Secka A."/>
            <person name="Antonio M."/>
            <person name="Oren A."/>
            <person name="Chaudhuri R.R."/>
            <person name="La Ragione R."/>
            <person name="Hildebrand F."/>
            <person name="Pallen M.J."/>
        </authorList>
    </citation>
    <scope>NUCLEOTIDE SEQUENCE</scope>
    <source>
        <strain evidence="8">ChiBcec2-3848</strain>
    </source>
</reference>
<sequence>MRQLIIKEKESGQRLDRYLGKYLDQAPKSFLYKMLRKKNITLNGRKADGSEKLDPGDEIKLFLSEETLGKFCRGQEMPETGFDKVPLEIVYEDQDVLLINKPVGMLSQKAEKEDVSLCEYLIDYLLEKGELTQEDLRTFRPGVCNRLDRNTSGLVAAGKTLHGLQELSRCFKDRTIHKYYLAAVKGRIEKPAHIKGFLWKREQENKSQILKTQRKGSQPIETKYVPLSRTGDATLLQVELLTGRSHQIRSHLASIGHPVLGDWKYGEKKINERIKAQYGVTSQLLHAWKLEFPQKEQGLARLAGKTFTAELPEGFQRAAREEGLL</sequence>
<dbReference type="GO" id="GO:0001522">
    <property type="term" value="P:pseudouridine synthesis"/>
    <property type="evidence" value="ECO:0007669"/>
    <property type="project" value="InterPro"/>
</dbReference>
<evidence type="ECO:0000256" key="2">
    <source>
        <dbReference type="ARBA" id="ARBA00010876"/>
    </source>
</evidence>
<dbReference type="Gene3D" id="3.30.2350.10">
    <property type="entry name" value="Pseudouridine synthase"/>
    <property type="match status" value="1"/>
</dbReference>
<name>A0A9D2TB56_9FIRM</name>
<dbReference type="CDD" id="cd02869">
    <property type="entry name" value="PseudoU_synth_RluA_like"/>
    <property type="match status" value="1"/>
</dbReference>
<dbReference type="InterPro" id="IPR006225">
    <property type="entry name" value="PsdUridine_synth_RluC/D"/>
</dbReference>
<dbReference type="Pfam" id="PF00849">
    <property type="entry name" value="PseudoU_synth_2"/>
    <property type="match status" value="1"/>
</dbReference>
<dbReference type="PROSITE" id="PS50889">
    <property type="entry name" value="S4"/>
    <property type="match status" value="1"/>
</dbReference>
<evidence type="ECO:0000256" key="1">
    <source>
        <dbReference type="ARBA" id="ARBA00000073"/>
    </source>
</evidence>
<dbReference type="AlphaFoldDB" id="A0A9D2TB56"/>